<dbReference type="PROSITE" id="PS51257">
    <property type="entry name" value="PROKAR_LIPOPROTEIN"/>
    <property type="match status" value="1"/>
</dbReference>
<protein>
    <submittedName>
        <fullName evidence="1">Uncharacterized protein</fullName>
    </submittedName>
</protein>
<gene>
    <name evidence="1" type="ORF">Tco_0990300</name>
</gene>
<reference evidence="1" key="2">
    <citation type="submission" date="2022-01" db="EMBL/GenBank/DDBJ databases">
        <authorList>
            <person name="Yamashiro T."/>
            <person name="Shiraishi A."/>
            <person name="Satake H."/>
            <person name="Nakayama K."/>
        </authorList>
    </citation>
    <scope>NUCLEOTIDE SEQUENCE</scope>
</reference>
<accession>A0ABQ5EW19</accession>
<evidence type="ECO:0000313" key="1">
    <source>
        <dbReference type="EMBL" id="GJT55246.1"/>
    </source>
</evidence>
<comment type="caution">
    <text evidence="1">The sequence shown here is derived from an EMBL/GenBank/DDBJ whole genome shotgun (WGS) entry which is preliminary data.</text>
</comment>
<keyword evidence="2" id="KW-1185">Reference proteome</keyword>
<dbReference type="EMBL" id="BQNB010016740">
    <property type="protein sequence ID" value="GJT55246.1"/>
    <property type="molecule type" value="Genomic_DNA"/>
</dbReference>
<proteinExistence type="predicted"/>
<sequence length="204" mass="22456">MVLRLAAPMRIWNRGGSMQISLLGCSEVCLGVVPGIIIKAYEELVVLWRRLKLFQVATVSPKDGELLGGSLNEVGDVRTNLVEVPELTGLGADVAGRWHPHSLGQKASLYNNRHLDLCEGCPVPRQSLYHVDWVIPLVRVVKKGQHLVGCTSEGLGWSGDSFRARAEYDLVGVGSRSLLWAPERVRDRRRASVPESRPDVAMKG</sequence>
<organism evidence="1 2">
    <name type="scientific">Tanacetum coccineum</name>
    <dbReference type="NCBI Taxonomy" id="301880"/>
    <lineage>
        <taxon>Eukaryota</taxon>
        <taxon>Viridiplantae</taxon>
        <taxon>Streptophyta</taxon>
        <taxon>Embryophyta</taxon>
        <taxon>Tracheophyta</taxon>
        <taxon>Spermatophyta</taxon>
        <taxon>Magnoliopsida</taxon>
        <taxon>eudicotyledons</taxon>
        <taxon>Gunneridae</taxon>
        <taxon>Pentapetalae</taxon>
        <taxon>asterids</taxon>
        <taxon>campanulids</taxon>
        <taxon>Asterales</taxon>
        <taxon>Asteraceae</taxon>
        <taxon>Asteroideae</taxon>
        <taxon>Anthemideae</taxon>
        <taxon>Anthemidinae</taxon>
        <taxon>Tanacetum</taxon>
    </lineage>
</organism>
<name>A0ABQ5EW19_9ASTR</name>
<dbReference type="Proteomes" id="UP001151760">
    <property type="component" value="Unassembled WGS sequence"/>
</dbReference>
<reference evidence="1" key="1">
    <citation type="journal article" date="2022" name="Int. J. Mol. Sci.">
        <title>Draft Genome of Tanacetum Coccineum: Genomic Comparison of Closely Related Tanacetum-Family Plants.</title>
        <authorList>
            <person name="Yamashiro T."/>
            <person name="Shiraishi A."/>
            <person name="Nakayama K."/>
            <person name="Satake H."/>
        </authorList>
    </citation>
    <scope>NUCLEOTIDE SEQUENCE</scope>
</reference>
<evidence type="ECO:0000313" key="2">
    <source>
        <dbReference type="Proteomes" id="UP001151760"/>
    </source>
</evidence>